<accession>A0A9P9GC29</accession>
<dbReference type="Proteomes" id="UP000736672">
    <property type="component" value="Unassembled WGS sequence"/>
</dbReference>
<organism evidence="1 2">
    <name type="scientific">Fusarium solani</name>
    <name type="common">Filamentous fungus</name>
    <dbReference type="NCBI Taxonomy" id="169388"/>
    <lineage>
        <taxon>Eukaryota</taxon>
        <taxon>Fungi</taxon>
        <taxon>Dikarya</taxon>
        <taxon>Ascomycota</taxon>
        <taxon>Pezizomycotina</taxon>
        <taxon>Sordariomycetes</taxon>
        <taxon>Hypocreomycetidae</taxon>
        <taxon>Hypocreales</taxon>
        <taxon>Nectriaceae</taxon>
        <taxon>Fusarium</taxon>
        <taxon>Fusarium solani species complex</taxon>
    </lineage>
</organism>
<dbReference type="EMBL" id="JAGTJS010000024">
    <property type="protein sequence ID" value="KAH7235239.1"/>
    <property type="molecule type" value="Genomic_DNA"/>
</dbReference>
<reference evidence="1" key="1">
    <citation type="journal article" date="2021" name="Nat. Commun.">
        <title>Genetic determinants of endophytism in the Arabidopsis root mycobiome.</title>
        <authorList>
            <person name="Mesny F."/>
            <person name="Miyauchi S."/>
            <person name="Thiergart T."/>
            <person name="Pickel B."/>
            <person name="Atanasova L."/>
            <person name="Karlsson M."/>
            <person name="Huettel B."/>
            <person name="Barry K.W."/>
            <person name="Haridas S."/>
            <person name="Chen C."/>
            <person name="Bauer D."/>
            <person name="Andreopoulos W."/>
            <person name="Pangilinan J."/>
            <person name="LaButti K."/>
            <person name="Riley R."/>
            <person name="Lipzen A."/>
            <person name="Clum A."/>
            <person name="Drula E."/>
            <person name="Henrissat B."/>
            <person name="Kohler A."/>
            <person name="Grigoriev I.V."/>
            <person name="Martin F.M."/>
            <person name="Hacquard S."/>
        </authorList>
    </citation>
    <scope>NUCLEOTIDE SEQUENCE</scope>
    <source>
        <strain evidence="1">FSSC 5 MPI-SDFR-AT-0091</strain>
    </source>
</reference>
<comment type="caution">
    <text evidence="1">The sequence shown here is derived from an EMBL/GenBank/DDBJ whole genome shotgun (WGS) entry which is preliminary data.</text>
</comment>
<evidence type="ECO:0000313" key="2">
    <source>
        <dbReference type="Proteomes" id="UP000736672"/>
    </source>
</evidence>
<gene>
    <name evidence="1" type="ORF">B0J15DRAFT_150575</name>
</gene>
<name>A0A9P9GC29_FUSSL</name>
<sequence>MLVERRRANCRLHCLQLGRCLSPETLLLTTSRYSIPKSASCCLLSPPCQRPSTPCSQKAHGHTHCNSRATRRCRSPVSGTSQSTLITVHQSVDIRFSTCWWQLCFIHSTWKSCRSSLSDHVTIPSFPWLILPSHFIPFSPQLYSAVPYQIEHLSILSGIRPPDAVLLHSMKATQPAWLHPVYTRG</sequence>
<dbReference type="AlphaFoldDB" id="A0A9P9GC29"/>
<proteinExistence type="predicted"/>
<keyword evidence="2" id="KW-1185">Reference proteome</keyword>
<protein>
    <submittedName>
        <fullName evidence="1">Uncharacterized protein</fullName>
    </submittedName>
</protein>
<evidence type="ECO:0000313" key="1">
    <source>
        <dbReference type="EMBL" id="KAH7235239.1"/>
    </source>
</evidence>